<dbReference type="Gene3D" id="3.80.10.10">
    <property type="entry name" value="Ribonuclease Inhibitor"/>
    <property type="match status" value="1"/>
</dbReference>
<dbReference type="InterPro" id="IPR032675">
    <property type="entry name" value="LRR_dom_sf"/>
</dbReference>
<reference evidence="7" key="1">
    <citation type="journal article" date="2006" name="Science">
        <title>Ancient noncoding elements conserved in the human genome.</title>
        <authorList>
            <person name="Venkatesh B."/>
            <person name="Kirkness E.F."/>
            <person name="Loh Y.H."/>
            <person name="Halpern A.L."/>
            <person name="Lee A.P."/>
            <person name="Johnson J."/>
            <person name="Dandona N."/>
            <person name="Viswanathan L.D."/>
            <person name="Tay A."/>
            <person name="Venter J.C."/>
            <person name="Strausberg R.L."/>
            <person name="Brenner S."/>
        </authorList>
    </citation>
    <scope>NUCLEOTIDE SEQUENCE [LARGE SCALE GENOMIC DNA]</scope>
</reference>
<evidence type="ECO:0000256" key="5">
    <source>
        <dbReference type="ARBA" id="ARBA00022737"/>
    </source>
</evidence>
<keyword evidence="4" id="KW-0433">Leucine-rich repeat</keyword>
<dbReference type="GO" id="GO:0005737">
    <property type="term" value="C:cytoplasm"/>
    <property type="evidence" value="ECO:0007669"/>
    <property type="project" value="UniProtKB-SubCell"/>
</dbReference>
<reference evidence="6" key="5">
    <citation type="submission" date="2025-09" db="UniProtKB">
        <authorList>
            <consortium name="Ensembl"/>
        </authorList>
    </citation>
    <scope>IDENTIFICATION</scope>
</reference>
<dbReference type="GeneTree" id="ENSGT00510000047925"/>
<dbReference type="PANTHER" id="PTHR46545">
    <property type="entry name" value="LEUCINE-RICH REPEAT-CONTAINING PROTEIN 51"/>
    <property type="match status" value="1"/>
</dbReference>
<comment type="subcellular location">
    <subcellularLocation>
        <location evidence="1">Cytoplasm</location>
    </subcellularLocation>
</comment>
<evidence type="ECO:0000256" key="4">
    <source>
        <dbReference type="ARBA" id="ARBA00022614"/>
    </source>
</evidence>
<dbReference type="STRING" id="7868.ENSCMIP00000015988"/>
<name>A0A4W3HG93_CALMI</name>
<dbReference type="PROSITE" id="PS51450">
    <property type="entry name" value="LRR"/>
    <property type="match status" value="1"/>
</dbReference>
<keyword evidence="7" id="KW-1185">Reference proteome</keyword>
<dbReference type="InterPro" id="IPR001611">
    <property type="entry name" value="Leu-rich_rpt"/>
</dbReference>
<evidence type="ECO:0000313" key="6">
    <source>
        <dbReference type="Ensembl" id="ENSCMIP00000015988.1"/>
    </source>
</evidence>
<dbReference type="InParanoid" id="A0A4W3HG93"/>
<evidence type="ECO:0000256" key="1">
    <source>
        <dbReference type="ARBA" id="ARBA00004496"/>
    </source>
</evidence>
<accession>A0A4W3HG93</accession>
<dbReference type="AlphaFoldDB" id="A0A4W3HG93"/>
<evidence type="ECO:0000313" key="7">
    <source>
        <dbReference type="Proteomes" id="UP000314986"/>
    </source>
</evidence>
<dbReference type="OMA" id="FMNIGNF"/>
<evidence type="ECO:0000256" key="2">
    <source>
        <dbReference type="ARBA" id="ARBA00014223"/>
    </source>
</evidence>
<reference evidence="7" key="2">
    <citation type="journal article" date="2007" name="PLoS Biol.">
        <title>Survey sequencing and comparative analysis of the elephant shark (Callorhinchus milii) genome.</title>
        <authorList>
            <person name="Venkatesh B."/>
            <person name="Kirkness E.F."/>
            <person name="Loh Y.H."/>
            <person name="Halpern A.L."/>
            <person name="Lee A.P."/>
            <person name="Johnson J."/>
            <person name="Dandona N."/>
            <person name="Viswanathan L.D."/>
            <person name="Tay A."/>
            <person name="Venter J.C."/>
            <person name="Strausberg R.L."/>
            <person name="Brenner S."/>
        </authorList>
    </citation>
    <scope>NUCLEOTIDE SEQUENCE [LARGE SCALE GENOMIC DNA]</scope>
</reference>
<proteinExistence type="predicted"/>
<evidence type="ECO:0000256" key="3">
    <source>
        <dbReference type="ARBA" id="ARBA00022490"/>
    </source>
</evidence>
<dbReference type="PANTHER" id="PTHR46545:SF1">
    <property type="entry name" value="LEUCINE-RICH REPEAT-CONTAINING PROTEIN 51"/>
    <property type="match status" value="1"/>
</dbReference>
<keyword evidence="5" id="KW-0677">Repeat</keyword>
<protein>
    <recommendedName>
        <fullName evidence="2">Leucine-rich repeat-containing protein 51</fullName>
    </recommendedName>
</protein>
<organism evidence="6 7">
    <name type="scientific">Callorhinchus milii</name>
    <name type="common">Ghost shark</name>
    <dbReference type="NCBI Taxonomy" id="7868"/>
    <lineage>
        <taxon>Eukaryota</taxon>
        <taxon>Metazoa</taxon>
        <taxon>Chordata</taxon>
        <taxon>Craniata</taxon>
        <taxon>Vertebrata</taxon>
        <taxon>Chondrichthyes</taxon>
        <taxon>Holocephali</taxon>
        <taxon>Chimaeriformes</taxon>
        <taxon>Callorhinchidae</taxon>
        <taxon>Callorhinchus</taxon>
    </lineage>
</organism>
<sequence length="229" mass="25860">MWSKESCLRFRPTRESNLAPLACEASGLTTELQDSRLVLVPRWPLMMGSPEKRPAEYGPIVDYSYRDLDTLTEAYDVAARPGLRPYTYTEQGRILSCSFRISNNQLQDISFLNELLTHVLADPTRLFWLDLSFNSLAHIHPVLTTFSNLQILYLHGNSINNLAEIRKLGTVVPLRSLTLHGNLVELEKGYRVNPSMSSPRSQVLGMIPQLKVLDFSAVTRQDRSTAAVL</sequence>
<keyword evidence="3" id="KW-0963">Cytoplasm</keyword>
<dbReference type="Ensembl" id="ENSCMIT00000016316.1">
    <property type="protein sequence ID" value="ENSCMIP00000015988.1"/>
    <property type="gene ID" value="ENSCMIG00000007757.1"/>
</dbReference>
<dbReference type="SUPFAM" id="SSF52058">
    <property type="entry name" value="L domain-like"/>
    <property type="match status" value="1"/>
</dbReference>
<dbReference type="Proteomes" id="UP000314986">
    <property type="component" value="Unassembled WGS sequence"/>
</dbReference>
<reference evidence="7" key="3">
    <citation type="journal article" date="2014" name="Nature">
        <title>Elephant shark genome provides unique insights into gnathostome evolution.</title>
        <authorList>
            <consortium name="International Elephant Shark Genome Sequencing Consortium"/>
            <person name="Venkatesh B."/>
            <person name="Lee A.P."/>
            <person name="Ravi V."/>
            <person name="Maurya A.K."/>
            <person name="Lian M.M."/>
            <person name="Swann J.B."/>
            <person name="Ohta Y."/>
            <person name="Flajnik M.F."/>
            <person name="Sutoh Y."/>
            <person name="Kasahara M."/>
            <person name="Hoon S."/>
            <person name="Gangu V."/>
            <person name="Roy S.W."/>
            <person name="Irimia M."/>
            <person name="Korzh V."/>
            <person name="Kondrychyn I."/>
            <person name="Lim Z.W."/>
            <person name="Tay B.H."/>
            <person name="Tohari S."/>
            <person name="Kong K.W."/>
            <person name="Ho S."/>
            <person name="Lorente-Galdos B."/>
            <person name="Quilez J."/>
            <person name="Marques-Bonet T."/>
            <person name="Raney B.J."/>
            <person name="Ingham P.W."/>
            <person name="Tay A."/>
            <person name="Hillier L.W."/>
            <person name="Minx P."/>
            <person name="Boehm T."/>
            <person name="Wilson R.K."/>
            <person name="Brenner S."/>
            <person name="Warren W.C."/>
        </authorList>
    </citation>
    <scope>NUCLEOTIDE SEQUENCE [LARGE SCALE GENOMIC DNA]</scope>
</reference>
<reference evidence="6" key="4">
    <citation type="submission" date="2025-08" db="UniProtKB">
        <authorList>
            <consortium name="Ensembl"/>
        </authorList>
    </citation>
    <scope>IDENTIFICATION</scope>
</reference>